<keyword evidence="2" id="KW-0326">Glycosidase</keyword>
<evidence type="ECO:0000313" key="2">
    <source>
        <dbReference type="EMBL" id="VEB44220.1"/>
    </source>
</evidence>
<evidence type="ECO:0000313" key="3">
    <source>
        <dbReference type="Proteomes" id="UP000275777"/>
    </source>
</evidence>
<organism evidence="2 3">
    <name type="scientific">Chromobacterium violaceum</name>
    <dbReference type="NCBI Taxonomy" id="536"/>
    <lineage>
        <taxon>Bacteria</taxon>
        <taxon>Pseudomonadati</taxon>
        <taxon>Pseudomonadota</taxon>
        <taxon>Betaproteobacteria</taxon>
        <taxon>Neisseriales</taxon>
        <taxon>Chromobacteriaceae</taxon>
        <taxon>Chromobacterium</taxon>
    </lineage>
</organism>
<sequence>MPYRLSWLPATAELLLDTRHSGSAEGRISRAPLPSGKRLQLQLLLDRSTLEVFAADGTVVLSACIFPDADAQGISLQAEGDIHIEQLAFWPLNAKPVHMSSAEGLTA</sequence>
<accession>A0A447TH02</accession>
<name>A0A447TH02_CHRVL</name>
<protein>
    <submittedName>
        <fullName evidence="2">Levanbiose-producing levanase</fullName>
        <ecNumber evidence="2">3.2.1.64</ecNumber>
    </submittedName>
</protein>
<dbReference type="InterPro" id="IPR013320">
    <property type="entry name" value="ConA-like_dom_sf"/>
</dbReference>
<dbReference type="EMBL" id="LR134182">
    <property type="protein sequence ID" value="VEB44220.1"/>
    <property type="molecule type" value="Genomic_DNA"/>
</dbReference>
<reference evidence="2 3" key="1">
    <citation type="submission" date="2018-12" db="EMBL/GenBank/DDBJ databases">
        <authorList>
            <consortium name="Pathogen Informatics"/>
        </authorList>
    </citation>
    <scope>NUCLEOTIDE SEQUENCE [LARGE SCALE GENOMIC DNA]</scope>
    <source>
        <strain evidence="2 3">NCTC9695</strain>
    </source>
</reference>
<dbReference type="Gene3D" id="2.60.120.560">
    <property type="entry name" value="Exo-inulinase, domain 1"/>
    <property type="match status" value="1"/>
</dbReference>
<dbReference type="Proteomes" id="UP000275777">
    <property type="component" value="Chromosome"/>
</dbReference>
<dbReference type="InterPro" id="IPR013189">
    <property type="entry name" value="Glyco_hydro_32_C"/>
</dbReference>
<dbReference type="EC" id="3.2.1.64" evidence="2"/>
<feature type="domain" description="Glycosyl hydrolase family 32 C-terminal" evidence="1">
    <location>
        <begin position="6"/>
        <end position="91"/>
    </location>
</feature>
<gene>
    <name evidence="2" type="primary">levB</name>
    <name evidence="2" type="ORF">NCTC9695_04708</name>
</gene>
<dbReference type="Pfam" id="PF08244">
    <property type="entry name" value="Glyco_hydro_32C"/>
    <property type="match status" value="1"/>
</dbReference>
<dbReference type="GO" id="GO:0033912">
    <property type="term" value="F:2,6-beta-fructan 6-levanbiohydrolase activity"/>
    <property type="evidence" value="ECO:0007669"/>
    <property type="project" value="UniProtKB-EC"/>
</dbReference>
<dbReference type="AlphaFoldDB" id="A0A447TH02"/>
<keyword evidence="2" id="KW-0378">Hydrolase</keyword>
<proteinExistence type="predicted"/>
<evidence type="ECO:0000259" key="1">
    <source>
        <dbReference type="Pfam" id="PF08244"/>
    </source>
</evidence>
<dbReference type="SUPFAM" id="SSF49899">
    <property type="entry name" value="Concanavalin A-like lectins/glucanases"/>
    <property type="match status" value="1"/>
</dbReference>